<evidence type="ECO:0000313" key="11">
    <source>
        <dbReference type="EMBL" id="SPQ96396.1"/>
    </source>
</evidence>
<accession>A0A0G4IIV3</accession>
<dbReference type="EMBL" id="CDSF01000013">
    <property type="protein sequence ID" value="CEO95156.1"/>
    <property type="molecule type" value="Genomic_DNA"/>
</dbReference>
<dbReference type="InterPro" id="IPR023395">
    <property type="entry name" value="MCP_dom_sf"/>
</dbReference>
<keyword evidence="5" id="KW-0677">Repeat</keyword>
<protein>
    <submittedName>
        <fullName evidence="10">Uncharacterized protein</fullName>
    </submittedName>
</protein>
<evidence type="ECO:0000256" key="1">
    <source>
        <dbReference type="ARBA" id="ARBA00004141"/>
    </source>
</evidence>
<evidence type="ECO:0000256" key="6">
    <source>
        <dbReference type="ARBA" id="ARBA00022989"/>
    </source>
</evidence>
<comment type="subcellular location">
    <subcellularLocation>
        <location evidence="1">Membrane</location>
        <topology evidence="1">Multi-pass membrane protein</topology>
    </subcellularLocation>
</comment>
<evidence type="ECO:0000256" key="4">
    <source>
        <dbReference type="ARBA" id="ARBA00022692"/>
    </source>
</evidence>
<keyword evidence="12" id="KW-1185">Reference proteome</keyword>
<evidence type="ECO:0000256" key="8">
    <source>
        <dbReference type="PROSITE-ProRule" id="PRU00282"/>
    </source>
</evidence>
<dbReference type="Pfam" id="PF00153">
    <property type="entry name" value="Mito_carr"/>
    <property type="match status" value="3"/>
</dbReference>
<keyword evidence="3 9" id="KW-0813">Transport</keyword>
<organism evidence="10 12">
    <name type="scientific">Plasmodiophora brassicae</name>
    <name type="common">Clubroot disease agent</name>
    <dbReference type="NCBI Taxonomy" id="37360"/>
    <lineage>
        <taxon>Eukaryota</taxon>
        <taxon>Sar</taxon>
        <taxon>Rhizaria</taxon>
        <taxon>Endomyxa</taxon>
        <taxon>Phytomyxea</taxon>
        <taxon>Plasmodiophorida</taxon>
        <taxon>Plasmodiophoridae</taxon>
        <taxon>Plasmodiophora</taxon>
    </lineage>
</organism>
<evidence type="ECO:0000256" key="7">
    <source>
        <dbReference type="ARBA" id="ARBA00023136"/>
    </source>
</evidence>
<evidence type="ECO:0000313" key="13">
    <source>
        <dbReference type="Proteomes" id="UP000290189"/>
    </source>
</evidence>
<sequence>MSWRIAQEAASGVAAGLLSSTITYPLDLVKTRLQADPGAADSTVAILRAIVQRDGVAGLFVGLHSEYVKVVVQNSMYFSNYAALKSLAGPNMSIVRSLAVGMLAGAISQIFVNPVSVVQTRLQTGHGGGRSSSGITGVVSDIVATEGLGALYKGMMPALVLTTNPAIQFMVFDKLKKWWRSVKRKRRADDDTAAASAAVELTAFEAFVIGAIAKAVATVITYPYIMAKTRLQSSKGADVGVTATLLHILQQDGFLAMYKGMQTQIVKSVLGSALLFMFKDSIQQRTKAVLATLAGSQCVN</sequence>
<dbReference type="InterPro" id="IPR052217">
    <property type="entry name" value="Mito/Peroxisomal_Carrier"/>
</dbReference>
<dbReference type="Proteomes" id="UP000039324">
    <property type="component" value="Unassembled WGS sequence"/>
</dbReference>
<dbReference type="Gene3D" id="1.50.40.10">
    <property type="entry name" value="Mitochondrial carrier domain"/>
    <property type="match status" value="2"/>
</dbReference>
<reference evidence="11 13" key="2">
    <citation type="submission" date="2018-03" db="EMBL/GenBank/DDBJ databases">
        <authorList>
            <person name="Fogelqvist J."/>
        </authorList>
    </citation>
    <scope>NUCLEOTIDE SEQUENCE [LARGE SCALE GENOMIC DNA]</scope>
</reference>
<evidence type="ECO:0000256" key="2">
    <source>
        <dbReference type="ARBA" id="ARBA00006375"/>
    </source>
</evidence>
<dbReference type="SUPFAM" id="SSF103506">
    <property type="entry name" value="Mitochondrial carrier"/>
    <property type="match status" value="1"/>
</dbReference>
<dbReference type="GO" id="GO:0015217">
    <property type="term" value="F:ADP transmembrane transporter activity"/>
    <property type="evidence" value="ECO:0007669"/>
    <property type="project" value="TreeGrafter"/>
</dbReference>
<feature type="repeat" description="Solcar" evidence="8">
    <location>
        <begin position="201"/>
        <end position="285"/>
    </location>
</feature>
<reference evidence="10 12" key="1">
    <citation type="submission" date="2015-02" db="EMBL/GenBank/DDBJ databases">
        <authorList>
            <person name="Chooi Y.-H."/>
        </authorList>
    </citation>
    <scope>NUCLEOTIDE SEQUENCE [LARGE SCALE GENOMIC DNA]</scope>
    <source>
        <strain evidence="10">E3</strain>
    </source>
</reference>
<proteinExistence type="inferred from homology"/>
<evidence type="ECO:0000256" key="3">
    <source>
        <dbReference type="ARBA" id="ARBA00022448"/>
    </source>
</evidence>
<evidence type="ECO:0000256" key="9">
    <source>
        <dbReference type="RuleBase" id="RU000488"/>
    </source>
</evidence>
<dbReference type="PROSITE" id="PS50920">
    <property type="entry name" value="SOLCAR"/>
    <property type="match status" value="3"/>
</dbReference>
<dbReference type="OrthoDB" id="446044at2759"/>
<keyword evidence="7 8" id="KW-0472">Membrane</keyword>
<keyword evidence="6" id="KW-1133">Transmembrane helix</keyword>
<evidence type="ECO:0000256" key="5">
    <source>
        <dbReference type="ARBA" id="ARBA00022737"/>
    </source>
</evidence>
<geneLocation type="mitochondrion" evidence="11"/>
<evidence type="ECO:0000313" key="12">
    <source>
        <dbReference type="Proteomes" id="UP000039324"/>
    </source>
</evidence>
<name>A0A0G4IIV3_PLABS</name>
<dbReference type="AlphaFoldDB" id="A0A0G4IIV3"/>
<evidence type="ECO:0000313" key="10">
    <source>
        <dbReference type="EMBL" id="CEO95156.1"/>
    </source>
</evidence>
<gene>
    <name evidence="10" type="ORF">PBRA_003922</name>
    <name evidence="11" type="ORF">PLBR_LOCUS3611</name>
</gene>
<keyword evidence="4 8" id="KW-0812">Transmembrane</keyword>
<dbReference type="InterPro" id="IPR002067">
    <property type="entry name" value="MCP"/>
</dbReference>
<dbReference type="EMBL" id="OVEO01000005">
    <property type="protein sequence ID" value="SPQ96396.1"/>
    <property type="molecule type" value="Genomic_DNA"/>
</dbReference>
<dbReference type="PANTHER" id="PTHR45939">
    <property type="entry name" value="PEROXISOMAL MEMBRANE PROTEIN PMP34-RELATED"/>
    <property type="match status" value="1"/>
</dbReference>
<dbReference type="OMA" id="PLEMINT"/>
<feature type="repeat" description="Solcar" evidence="8">
    <location>
        <begin position="3"/>
        <end position="87"/>
    </location>
</feature>
<comment type="similarity">
    <text evidence="2 9">Belongs to the mitochondrial carrier (TC 2.A.29) family.</text>
</comment>
<dbReference type="GO" id="GO:0016020">
    <property type="term" value="C:membrane"/>
    <property type="evidence" value="ECO:0007669"/>
    <property type="project" value="UniProtKB-SubCell"/>
</dbReference>
<feature type="repeat" description="Solcar" evidence="8">
    <location>
        <begin position="92"/>
        <end position="178"/>
    </location>
</feature>
<dbReference type="InterPro" id="IPR018108">
    <property type="entry name" value="MCP_transmembrane"/>
</dbReference>
<dbReference type="PRINTS" id="PR00926">
    <property type="entry name" value="MITOCARRIER"/>
</dbReference>
<dbReference type="STRING" id="37360.A0A0G4IIV3"/>
<dbReference type="Proteomes" id="UP000290189">
    <property type="component" value="Unassembled WGS sequence"/>
</dbReference>
<keyword evidence="11" id="KW-0496">Mitochondrion</keyword>